<gene>
    <name evidence="2" type="ORF">BAA96_1p0176</name>
</gene>
<evidence type="ECO:0000259" key="1">
    <source>
        <dbReference type="Pfam" id="PF18796"/>
    </source>
</evidence>
<name>A0A1P8KGS5_ACILW</name>
<proteinExistence type="predicted"/>
<organism evidence="2">
    <name type="scientific">Acinetobacter lwoffii</name>
    <dbReference type="NCBI Taxonomy" id="28090"/>
    <lineage>
        <taxon>Bacteria</taxon>
        <taxon>Pseudomonadati</taxon>
        <taxon>Pseudomonadota</taxon>
        <taxon>Gammaproteobacteria</taxon>
        <taxon>Moraxellales</taxon>
        <taxon>Moraxellaceae</taxon>
        <taxon>Acinetobacter</taxon>
    </lineage>
</organism>
<protein>
    <recommendedName>
        <fullName evidence="1">Large polyvalent protein-associated domain-containing protein</fullName>
    </recommendedName>
</protein>
<dbReference type="EMBL" id="KX426227">
    <property type="protein sequence ID" value="APW48881.1"/>
    <property type="molecule type" value="Genomic_DNA"/>
</dbReference>
<dbReference type="Pfam" id="PF18796">
    <property type="entry name" value="LPD1"/>
    <property type="match status" value="1"/>
</dbReference>
<geneLocation type="plasmid" evidence="2">
    <name>pALWED1.1</name>
</geneLocation>
<dbReference type="InterPro" id="IPR041047">
    <property type="entry name" value="LPD1"/>
</dbReference>
<reference evidence="2" key="1">
    <citation type="journal article" date="2016" name="Biomed. Res. Int.">
        <title>Resistance of Permafrost and Modern Acinetobacter lwoffii Strains to Heavy Metals and Arsenic Revealed by Genome Analysis.</title>
        <authorList>
            <person name="Mindlin S."/>
            <person name="Petrenko A."/>
            <person name="Kurakov A."/>
            <person name="Beletsky A."/>
            <person name="Mardanov A."/>
            <person name="Petrova M."/>
        </authorList>
    </citation>
    <scope>NUCLEOTIDE SEQUENCE</scope>
    <source>
        <strain evidence="2">ED23-35</strain>
        <plasmid evidence="2">pALWED1.1</plasmid>
    </source>
</reference>
<sequence length="2418" mass="276302">MLCDQVGDYKVNEVKWPNLTGLGARLVVSPANNFRPKTAMLVVNEFEQFKKSIEQNSSKQFEQVLMDAHFYEVQNDDGIHAYYYKNPAKSGIDLNDLQKVFPAFTNDMKVPTKQEDIYLTNLPFKKNIPNWKSYFASATERLSAFPEVYVSKLNNGSNILDTLKTSLQESNKSYLAQFQSSKIPFNRLQDYGYENIFSKVYLDEESAMASGESLDNLAKIKLSPFAVPVNYEKDGSLLIIDDLRHIPEIFAHDPYEALGLNDNINLVHFAHEYESTFNQLIEHGRGNRMFNMSFKDVDAYVQKLASDLVVIDRVFNQQQLPYPKLLESAKQGIPAFYKDEHGTWMASKQGIETRLVDKMVYDAAMLRHDVLQQMVRQMPTGKVFFADLSQEFSEFSVNIVPKFNALYDHQSAEIKQRKLEEQLNESNVNEILNDLDVNFEATEKASITESDLLNIANDLPTPEIDDVAVLKELLKFPEELLDARGNDKVRDFAPSMLEIRQILDVYVIPKATEQAQQIEKQYSDYLNQKYAEIQDVVRSATQTKSFSVDDIQAISDEIDTHNVEISKQYNEVKKVLWQSETLVSGITSATNTFLFNKNSFYYAKDENGKFVGFESEVESNQHKADLFKLLSKQFDNQLVSIKTPELQEFVNNETAVDMLMSRTNNYVEQNINDFVAGDFSAPLELEQDAQRLELSDLCTADLANNDKLASAYFEEFTRLLDESNFDEAFLKQSLSQTKSASFLKNGVNEILFRNLLVPNASENFNRKTKSDSVPEDIFAKTSSHTDGFSLDRQFNRFVEVQSFQKALTAKYPQQDWSFITKDDRGENIKSIAEDMQSDMEEDRKDAKDLLSSIERQFYSKNSTLFVSNMDLAADEIYVQIKPTGDIDDLKVKTVKSNEFDENKHFSLSTDGYKATNQAYANIAKYFVEKTLYLEDGDYDKAKKIAALVIAGEDKELKQETKKVFGVELTADDLKQVQSMQLEDGKLQLNKTALPNHNYNNIQLFNYLNLIDINQRTVFGKFDVEVQKEFEVIKELLKPNVAFQNNVKYFSLSAEEENVQFNSESEYFNTQLENAVKHYEDHHGAIKIPDHDMFITVFQKNDLQYIRLYNHKDKNAPFIGHSVSLDANMHKATGFNDRDAVKTSANALFKLSTSRNSMTFMPPAKFTFEKYYESDLNFFKAKDSQQTLINKVFTSLPNKMFQYISDHPSNFNSKLDFISNLNSATYEKFEDLSYEKKPNEVTELLSNISPAYTYVIAHVDGQTAIMPKNLTKVFDVQAFEEVHPFDLVSSKLQKSDLKELFSNGINGEPDPFINNLKFSVVLKRVGNPELEDIQPRFMLEQIAVNEAFAEKYKSLTALNEVNTVMLEHVKALQDTVKQAYAEHFVGSNPKVHQYKLLNKSSQQDETPQLFMVDTDYEPQLTAVLLRIPSHDFQYQLITGFDDVDQYSHEILNAIESKVNFGTTLEQLALSDLPEIQIKHKTDFENKRLASLHFQTLITNTLGALYDQTAHIKPYIKTENHKLFLAIKPSTDNEYASVKLFGDKADIHGDYKSLCVFPVKSMRSVEDVLQLQNRVFTDFTFIDQLVPKDKYVPVDVKVEPSDSPATYLGDVGAKFGGAHKDRYGEYISLEYISATSADQTATDYRKAKIVANKEFQAWYTNTPLGIDDKIFVKAMYDYCPTKPLFSKNALMLDSQRATELRAYVAVVSNIRNLMVDTQEELIHAVRNNKSLSAESLGMTDRQRKDYIGLYSKGTKNNYKNYFQLLSNLNEYYIMPEHTGGISVQLEKIIEKTIDKELSEILSTGKIFDFYGKSKVTKDVSDAISNMQRTGLYSTVLEPYVLKSAIESGLVKAESAPIYVKDPVAPVIEATTEAVNTPKAPRLPSFTSEVKKLENGFVTEKVQSSIYGLLNYSRTGPDHRQGADVDSFKLKDDFSIRGVEVGNKVSPVAQQLVNAVYDSLADLKQLMGFKSNNGLLNLGVALASRGIKGSAAHFELSKNVVNLTRDSGSGSLAHEYGHALDAHLGMLEKAEVYKNHAQMNRSVLQDYYEDIPNFEIPGARHFLSNMLDAGYSPVTESGRAFEKLHRAMMNEPVQAMKNYGQVLHENAETAIKAYHTVADSMHDEVIKNKENYPNSTRKTLNSFFDWHQKHYEDLIRRQFEKIEEYLKKYEREYKADTNLSFFSTVQDKVDVIVSKINTDINAISFKSFERYQQKLNDMRQPEHHLPTTGLEEKITGVATAANVDLKTLSQNLSEYLIESSKYKFYNLVEKYMPEGVKNPHTQMQNFFDKSQDVEINVGDIRFSDNLSRYKKDCLNIDSAENRATPYYATSTEMFARYFETYLYSKVSNENEMKNSFLIDGYPTVQPKGLEFEICRNLTEQLVETCVNEIFDQDLQNENTQKIIAEVSIEKENEADQLRLEM</sequence>
<feature type="domain" description="Large polyvalent protein-associated" evidence="1">
    <location>
        <begin position="2317"/>
        <end position="2358"/>
    </location>
</feature>
<evidence type="ECO:0000313" key="2">
    <source>
        <dbReference type="EMBL" id="APW48881.1"/>
    </source>
</evidence>
<keyword evidence="2" id="KW-0614">Plasmid</keyword>
<accession>A0A1P8KGS5</accession>